<evidence type="ECO:0000256" key="7">
    <source>
        <dbReference type="ARBA" id="ARBA00022676"/>
    </source>
</evidence>
<dbReference type="NCBIfam" id="NF000996">
    <property type="entry name" value="PRK00105.1"/>
    <property type="match status" value="1"/>
</dbReference>
<evidence type="ECO:0000256" key="6">
    <source>
        <dbReference type="ARBA" id="ARBA00022573"/>
    </source>
</evidence>
<dbReference type="AlphaFoldDB" id="A0A7G6E8R0"/>
<keyword evidence="8 11" id="KW-0808">Transferase</keyword>
<evidence type="ECO:0000256" key="4">
    <source>
        <dbReference type="ARBA" id="ARBA00011991"/>
    </source>
</evidence>
<dbReference type="PANTHER" id="PTHR43463:SF1">
    <property type="entry name" value="NICOTINATE-NUCLEOTIDE--DIMETHYLBENZIMIDAZOLE PHOSPHORIBOSYLTRANSFERASE"/>
    <property type="match status" value="1"/>
</dbReference>
<dbReference type="KEGG" id="tfr:BR63_15375"/>
<dbReference type="OrthoDB" id="9781491at2"/>
<comment type="catalytic activity">
    <reaction evidence="10 11">
        <text>5,6-dimethylbenzimidazole + nicotinate beta-D-ribonucleotide = alpha-ribazole 5'-phosphate + nicotinate + H(+)</text>
        <dbReference type="Rhea" id="RHEA:11196"/>
        <dbReference type="ChEBI" id="CHEBI:15378"/>
        <dbReference type="ChEBI" id="CHEBI:15890"/>
        <dbReference type="ChEBI" id="CHEBI:32544"/>
        <dbReference type="ChEBI" id="CHEBI:57502"/>
        <dbReference type="ChEBI" id="CHEBI:57918"/>
        <dbReference type="EC" id="2.4.2.21"/>
    </reaction>
</comment>
<protein>
    <recommendedName>
        <fullName evidence="5 11">Nicotinate-nucleotide--dimethylbenzimidazole phosphoribosyltransferase</fullName>
        <shortName evidence="11">NN:DBI PRT</shortName>
        <ecNumber evidence="4 11">2.4.2.21</ecNumber>
    </recommendedName>
    <alternativeName>
        <fullName evidence="9 11">N(1)-alpha-phosphoribosyltransferase</fullName>
    </alternativeName>
</protein>
<comment type="similarity">
    <text evidence="3 11">Belongs to the CobT family.</text>
</comment>
<dbReference type="SUPFAM" id="SSF52733">
    <property type="entry name" value="Nicotinate mononucleotide:5,6-dimethylbenzimidazole phosphoribosyltransferase (CobT)"/>
    <property type="match status" value="1"/>
</dbReference>
<dbReference type="Gene3D" id="3.40.50.10210">
    <property type="match status" value="1"/>
</dbReference>
<dbReference type="UniPathway" id="UPA00061">
    <property type="reaction ID" value="UER00516"/>
</dbReference>
<evidence type="ECO:0000256" key="8">
    <source>
        <dbReference type="ARBA" id="ARBA00022679"/>
    </source>
</evidence>
<gene>
    <name evidence="11 12" type="primary">cobT</name>
    <name evidence="12" type="ORF">BR63_15375</name>
</gene>
<accession>A0A7G6E8R0</accession>
<dbReference type="Proteomes" id="UP000515847">
    <property type="component" value="Chromosome"/>
</dbReference>
<evidence type="ECO:0000256" key="10">
    <source>
        <dbReference type="ARBA" id="ARBA00047340"/>
    </source>
</evidence>
<keyword evidence="13" id="KW-1185">Reference proteome</keyword>
<dbReference type="GO" id="GO:0009236">
    <property type="term" value="P:cobalamin biosynthetic process"/>
    <property type="evidence" value="ECO:0007669"/>
    <property type="project" value="UniProtKB-UniRule"/>
</dbReference>
<evidence type="ECO:0000256" key="3">
    <source>
        <dbReference type="ARBA" id="ARBA00007110"/>
    </source>
</evidence>
<dbReference type="InterPro" id="IPR036087">
    <property type="entry name" value="Nict_dMeBzImd_PRibTrfase_sf"/>
</dbReference>
<evidence type="ECO:0000256" key="11">
    <source>
        <dbReference type="HAMAP-Rule" id="MF_00230"/>
    </source>
</evidence>
<name>A0A7G6E8R0_THEFR</name>
<dbReference type="InterPro" id="IPR003200">
    <property type="entry name" value="Nict_dMeBzImd_PRibTrfase"/>
</dbReference>
<evidence type="ECO:0000256" key="1">
    <source>
        <dbReference type="ARBA" id="ARBA00002197"/>
    </source>
</evidence>
<dbReference type="CDD" id="cd02439">
    <property type="entry name" value="DMB-PRT_CobT"/>
    <property type="match status" value="1"/>
</dbReference>
<dbReference type="HAMAP" id="MF_00230">
    <property type="entry name" value="CobT"/>
    <property type="match status" value="1"/>
</dbReference>
<organism evidence="12 13">
    <name type="scientific">Thermanaerosceptrum fracticalcis</name>
    <dbReference type="NCBI Taxonomy" id="1712410"/>
    <lineage>
        <taxon>Bacteria</taxon>
        <taxon>Bacillati</taxon>
        <taxon>Bacillota</taxon>
        <taxon>Clostridia</taxon>
        <taxon>Eubacteriales</taxon>
        <taxon>Peptococcaceae</taxon>
        <taxon>Thermanaerosceptrum</taxon>
    </lineage>
</organism>
<proteinExistence type="inferred from homology"/>
<dbReference type="FunFam" id="3.40.50.10210:FF:000001">
    <property type="entry name" value="Nicotinate-nucleotide--dimethylbenzimidazole phosphoribosyltransferase"/>
    <property type="match status" value="1"/>
</dbReference>
<evidence type="ECO:0000256" key="5">
    <source>
        <dbReference type="ARBA" id="ARBA00015486"/>
    </source>
</evidence>
<dbReference type="Gene3D" id="1.10.1610.10">
    <property type="match status" value="1"/>
</dbReference>
<dbReference type="InterPro" id="IPR017846">
    <property type="entry name" value="Nict_dMeBzImd_PRibTrfase_bact"/>
</dbReference>
<comment type="function">
    <text evidence="1 11">Catalyzes the synthesis of alpha-ribazole-5'-phosphate from nicotinate mononucleotide (NAMN) and 5,6-dimethylbenzimidazole (DMB).</text>
</comment>
<dbReference type="EMBL" id="CP045798">
    <property type="protein sequence ID" value="QNB48464.1"/>
    <property type="molecule type" value="Genomic_DNA"/>
</dbReference>
<dbReference type="EC" id="2.4.2.21" evidence="4 11"/>
<dbReference type="GO" id="GO:0008939">
    <property type="term" value="F:nicotinate-nucleotide-dimethylbenzimidazole phosphoribosyltransferase activity"/>
    <property type="evidence" value="ECO:0007669"/>
    <property type="project" value="UniProtKB-UniRule"/>
</dbReference>
<dbReference type="InterPro" id="IPR023195">
    <property type="entry name" value="Nict_dMeBzImd_PRibTrfase_N"/>
</dbReference>
<dbReference type="PANTHER" id="PTHR43463">
    <property type="entry name" value="NICOTINATE-NUCLEOTIDE--DIMETHYLBENZIMIDAZOLE PHOSPHORIBOSYLTRANSFERASE"/>
    <property type="match status" value="1"/>
</dbReference>
<evidence type="ECO:0000256" key="9">
    <source>
        <dbReference type="ARBA" id="ARBA00030686"/>
    </source>
</evidence>
<comment type="pathway">
    <text evidence="2 11">Nucleoside biosynthesis; alpha-ribazole biosynthesis; alpha-ribazole from 5,6-dimethylbenzimidazole: step 1/2.</text>
</comment>
<evidence type="ECO:0000313" key="13">
    <source>
        <dbReference type="Proteomes" id="UP000515847"/>
    </source>
</evidence>
<keyword evidence="7 11" id="KW-0328">Glycosyltransferase</keyword>
<reference evidence="12 13" key="1">
    <citation type="journal article" date="2019" name="Front. Microbiol.">
        <title>Thermoanaerosceptrum fracticalcis gen. nov. sp. nov., a Novel Fumarate-Fermenting Microorganism From a Deep Fractured Carbonate Aquifer of the US Great Basin.</title>
        <authorList>
            <person name="Hamilton-Brehm S.D."/>
            <person name="Stewart L.E."/>
            <person name="Zavarin M."/>
            <person name="Caldwell M."/>
            <person name="Lawson P.A."/>
            <person name="Onstott T.C."/>
            <person name="Grzymski J."/>
            <person name="Neveux I."/>
            <person name="Lollar B.S."/>
            <person name="Russell C.E."/>
            <person name="Moser D.P."/>
        </authorList>
    </citation>
    <scope>NUCLEOTIDE SEQUENCE [LARGE SCALE GENOMIC DNA]</scope>
    <source>
        <strain evidence="12 13">DRI-13</strain>
    </source>
</reference>
<feature type="active site" description="Proton acceptor" evidence="11">
    <location>
        <position position="325"/>
    </location>
</feature>
<evidence type="ECO:0000256" key="2">
    <source>
        <dbReference type="ARBA" id="ARBA00005049"/>
    </source>
</evidence>
<evidence type="ECO:0000313" key="12">
    <source>
        <dbReference type="EMBL" id="QNB48464.1"/>
    </source>
</evidence>
<sequence length="353" mass="36906">MKWRVFILGTLLKTTLEKITGLDQEAMNLARERLDGLLKPPGSLGKLEEIAVRLAGIYGQPRPPLASKAIVMMAADNGVYQEGFNGYSQEITKAVAELAGAGLIGVAVLARHAGARLVVVDVGIKDEVEGQHIIKKKIRYGTDNITCGPAMSRSEAEQAIEVGIDVTNKLIHEGINIIGTGEVGICNTTTSAAVLAVLSGADPELVVGKGTGADEKAYQAKLQAVKNALVVNRPDPTDPIDVVAKVGGLDIAALTGCYLAAAANKKPVVIDGFIAGTAALVAAKINPLVKEYMIPSHCSAEKGAQVVLQALNMEPMLYMNMRLGEGTGAALAFNLIDAAVKIINEMGSFADLA</sequence>
<keyword evidence="6 11" id="KW-0169">Cobalamin biosynthesis</keyword>
<dbReference type="Pfam" id="PF02277">
    <property type="entry name" value="DBI_PRT"/>
    <property type="match status" value="1"/>
</dbReference>
<dbReference type="NCBIfam" id="TIGR03160">
    <property type="entry name" value="cobT_DBIPRT"/>
    <property type="match status" value="1"/>
</dbReference>